<feature type="transmembrane region" description="Helical" evidence="7">
    <location>
        <begin position="251"/>
        <end position="280"/>
    </location>
</feature>
<evidence type="ECO:0000256" key="2">
    <source>
        <dbReference type="ARBA" id="ARBA00022448"/>
    </source>
</evidence>
<protein>
    <submittedName>
        <fullName evidence="8">MATE family efflux transporter</fullName>
    </submittedName>
</protein>
<evidence type="ECO:0000256" key="5">
    <source>
        <dbReference type="ARBA" id="ARBA00022989"/>
    </source>
</evidence>
<keyword evidence="9" id="KW-1185">Reference proteome</keyword>
<dbReference type="PIRSF" id="PIRSF006603">
    <property type="entry name" value="DinF"/>
    <property type="match status" value="1"/>
</dbReference>
<feature type="transmembrane region" description="Helical" evidence="7">
    <location>
        <begin position="109"/>
        <end position="131"/>
    </location>
</feature>
<evidence type="ECO:0000313" key="9">
    <source>
        <dbReference type="Proteomes" id="UP000446866"/>
    </source>
</evidence>
<feature type="transmembrane region" description="Helical" evidence="7">
    <location>
        <begin position="207"/>
        <end position="230"/>
    </location>
</feature>
<dbReference type="PANTHER" id="PTHR43549:SF3">
    <property type="entry name" value="MULTIDRUG RESISTANCE PROTEIN YPNP-RELATED"/>
    <property type="match status" value="1"/>
</dbReference>
<dbReference type="InterPro" id="IPR052031">
    <property type="entry name" value="Membrane_Transporter-Flippase"/>
</dbReference>
<dbReference type="AlphaFoldDB" id="A0A845QN02"/>
<evidence type="ECO:0000256" key="3">
    <source>
        <dbReference type="ARBA" id="ARBA00022475"/>
    </source>
</evidence>
<evidence type="ECO:0000256" key="7">
    <source>
        <dbReference type="SAM" id="Phobius"/>
    </source>
</evidence>
<accession>A0A845QN02</accession>
<feature type="transmembrane region" description="Helical" evidence="7">
    <location>
        <begin position="151"/>
        <end position="171"/>
    </location>
</feature>
<comment type="subcellular location">
    <subcellularLocation>
        <location evidence="1">Cell membrane</location>
        <topology evidence="1">Multi-pass membrane protein</topology>
    </subcellularLocation>
</comment>
<evidence type="ECO:0000313" key="8">
    <source>
        <dbReference type="EMBL" id="NBH62077.1"/>
    </source>
</evidence>
<keyword evidence="3" id="KW-1003">Cell membrane</keyword>
<dbReference type="GO" id="GO:0042910">
    <property type="term" value="F:xenobiotic transmembrane transporter activity"/>
    <property type="evidence" value="ECO:0007669"/>
    <property type="project" value="InterPro"/>
</dbReference>
<comment type="caution">
    <text evidence="8">The sequence shown here is derived from an EMBL/GenBank/DDBJ whole genome shotgun (WGS) entry which is preliminary data.</text>
</comment>
<keyword evidence="2" id="KW-0813">Transport</keyword>
<feature type="transmembrane region" description="Helical" evidence="7">
    <location>
        <begin position="300"/>
        <end position="322"/>
    </location>
</feature>
<feature type="transmembrane region" description="Helical" evidence="7">
    <location>
        <begin position="183"/>
        <end position="201"/>
    </location>
</feature>
<gene>
    <name evidence="8" type="ORF">D0435_10480</name>
</gene>
<name>A0A845QN02_9FIRM</name>
<evidence type="ECO:0000256" key="4">
    <source>
        <dbReference type="ARBA" id="ARBA00022692"/>
    </source>
</evidence>
<dbReference type="PANTHER" id="PTHR43549">
    <property type="entry name" value="MULTIDRUG RESISTANCE PROTEIN YPNP-RELATED"/>
    <property type="match status" value="1"/>
</dbReference>
<organism evidence="8 9">
    <name type="scientific">Anaerotruncus colihominis</name>
    <dbReference type="NCBI Taxonomy" id="169435"/>
    <lineage>
        <taxon>Bacteria</taxon>
        <taxon>Bacillati</taxon>
        <taxon>Bacillota</taxon>
        <taxon>Clostridia</taxon>
        <taxon>Eubacteriales</taxon>
        <taxon>Oscillospiraceae</taxon>
        <taxon>Anaerotruncus</taxon>
    </lineage>
</organism>
<dbReference type="InterPro" id="IPR002528">
    <property type="entry name" value="MATE_fam"/>
</dbReference>
<keyword evidence="6 7" id="KW-0472">Membrane</keyword>
<proteinExistence type="predicted"/>
<keyword evidence="4 7" id="KW-0812">Transmembrane</keyword>
<sequence length="461" mass="49901">MAACFSGKGGEILNDEKKGLSLMTEGVIWKKLIGFAVPVFCCSVFQQLYSTVDAVIVGRFVGTEGLAAIGVTGQIIMLAVSIGLGLMMGISTAVSEYCGEGRWDKVRQVVVISIFVVIATWILKLITGLFLAEPILRAVNTPPEVLASAVLYLKIVFVGGLFTYAYSMCIFIMRACGDGSRPLFFLAFSCICNIVFDLLFVKGISMGVAGAAVGTVIAESLAVLMCLVYMKKKMPMLWVSREDFRNTKKSRVAYVLKLSVPTSLQVSIVSLVAIFVQAVINEYGAVVVAGYAAAQKIEQIVIMFVNALSGALNTFTAQNRGAARFDRIKEGRHITVLISVGFMAVMTVFVFFAGKPLLGIFVDDANSAAVVEEGYLYLKITCGFYIILGLWQAYMAVLRGMADVLMPLVIGGIQILANLSAIWVLEPLFGKGGIWLAVGVSWSLCFLAALVRMRKYRLEKG</sequence>
<feature type="transmembrane region" description="Helical" evidence="7">
    <location>
        <begin position="404"/>
        <end position="426"/>
    </location>
</feature>
<feature type="transmembrane region" description="Helical" evidence="7">
    <location>
        <begin position="27"/>
        <end position="46"/>
    </location>
</feature>
<feature type="transmembrane region" description="Helical" evidence="7">
    <location>
        <begin position="334"/>
        <end position="354"/>
    </location>
</feature>
<feature type="transmembrane region" description="Helical" evidence="7">
    <location>
        <begin position="66"/>
        <end position="88"/>
    </location>
</feature>
<reference evidence="8 9" key="1">
    <citation type="submission" date="2018-08" db="EMBL/GenBank/DDBJ databases">
        <title>Murine metabolic-syndrome-specific gut microbial biobank.</title>
        <authorList>
            <person name="Liu C."/>
        </authorList>
    </citation>
    <scope>NUCLEOTIDE SEQUENCE [LARGE SCALE GENOMIC DNA]</scope>
    <source>
        <strain evidence="8 9">28</strain>
    </source>
</reference>
<feature type="transmembrane region" description="Helical" evidence="7">
    <location>
        <begin position="374"/>
        <end position="397"/>
    </location>
</feature>
<evidence type="ECO:0000256" key="1">
    <source>
        <dbReference type="ARBA" id="ARBA00004651"/>
    </source>
</evidence>
<dbReference type="GO" id="GO:0015297">
    <property type="term" value="F:antiporter activity"/>
    <property type="evidence" value="ECO:0007669"/>
    <property type="project" value="InterPro"/>
</dbReference>
<dbReference type="InterPro" id="IPR048279">
    <property type="entry name" value="MdtK-like"/>
</dbReference>
<dbReference type="NCBIfam" id="TIGR00797">
    <property type="entry name" value="matE"/>
    <property type="match status" value="1"/>
</dbReference>
<evidence type="ECO:0000256" key="6">
    <source>
        <dbReference type="ARBA" id="ARBA00023136"/>
    </source>
</evidence>
<dbReference type="GO" id="GO:0005886">
    <property type="term" value="C:plasma membrane"/>
    <property type="evidence" value="ECO:0007669"/>
    <property type="project" value="UniProtKB-SubCell"/>
</dbReference>
<dbReference type="Proteomes" id="UP000446866">
    <property type="component" value="Unassembled WGS sequence"/>
</dbReference>
<keyword evidence="5 7" id="KW-1133">Transmembrane helix</keyword>
<dbReference type="CDD" id="cd13138">
    <property type="entry name" value="MATE_yoeA_like"/>
    <property type="match status" value="1"/>
</dbReference>
<dbReference type="EMBL" id="QXWK01000019">
    <property type="protein sequence ID" value="NBH62077.1"/>
    <property type="molecule type" value="Genomic_DNA"/>
</dbReference>
<feature type="transmembrane region" description="Helical" evidence="7">
    <location>
        <begin position="432"/>
        <end position="451"/>
    </location>
</feature>
<dbReference type="Pfam" id="PF01554">
    <property type="entry name" value="MatE"/>
    <property type="match status" value="2"/>
</dbReference>